<dbReference type="InterPro" id="IPR002347">
    <property type="entry name" value="SDR_fam"/>
</dbReference>
<dbReference type="InterPro" id="IPR036291">
    <property type="entry name" value="NAD(P)-bd_dom_sf"/>
</dbReference>
<keyword evidence="5" id="KW-1185">Reference proteome</keyword>
<gene>
    <name evidence="4" type="ORF">SAMN05421748_118191</name>
</gene>
<dbReference type="EMBL" id="OBDY01000018">
    <property type="protein sequence ID" value="SNY57892.1"/>
    <property type="molecule type" value="Genomic_DNA"/>
</dbReference>
<dbReference type="CDD" id="cd05374">
    <property type="entry name" value="17beta-HSD-like_SDR_c"/>
    <property type="match status" value="1"/>
</dbReference>
<reference evidence="4 5" key="1">
    <citation type="submission" date="2017-09" db="EMBL/GenBank/DDBJ databases">
        <authorList>
            <person name="Ehlers B."/>
            <person name="Leendertz F.H."/>
        </authorList>
    </citation>
    <scope>NUCLEOTIDE SEQUENCE [LARGE SCALE GENOMIC DNA]</scope>
    <source>
        <strain evidence="4 5">CGMCC 4.6857</strain>
    </source>
</reference>
<accession>A0A285JCB5</accession>
<evidence type="ECO:0000256" key="3">
    <source>
        <dbReference type="RuleBase" id="RU000363"/>
    </source>
</evidence>
<dbReference type="PRINTS" id="PR00081">
    <property type="entry name" value="GDHRDH"/>
</dbReference>
<evidence type="ECO:0000313" key="4">
    <source>
        <dbReference type="EMBL" id="SNY57892.1"/>
    </source>
</evidence>
<dbReference type="AlphaFoldDB" id="A0A285JCB5"/>
<evidence type="ECO:0000256" key="1">
    <source>
        <dbReference type="ARBA" id="ARBA00006484"/>
    </source>
</evidence>
<organism evidence="4 5">
    <name type="scientific">Paractinoplanes atraurantiacus</name>
    <dbReference type="NCBI Taxonomy" id="1036182"/>
    <lineage>
        <taxon>Bacteria</taxon>
        <taxon>Bacillati</taxon>
        <taxon>Actinomycetota</taxon>
        <taxon>Actinomycetes</taxon>
        <taxon>Micromonosporales</taxon>
        <taxon>Micromonosporaceae</taxon>
        <taxon>Paractinoplanes</taxon>
    </lineage>
</organism>
<proteinExistence type="inferred from homology"/>
<dbReference type="Gene3D" id="3.40.50.720">
    <property type="entry name" value="NAD(P)-binding Rossmann-like Domain"/>
    <property type="match status" value="1"/>
</dbReference>
<dbReference type="Pfam" id="PF00106">
    <property type="entry name" value="adh_short"/>
    <property type="match status" value="1"/>
</dbReference>
<evidence type="ECO:0000256" key="2">
    <source>
        <dbReference type="ARBA" id="ARBA00023002"/>
    </source>
</evidence>
<evidence type="ECO:0000313" key="5">
    <source>
        <dbReference type="Proteomes" id="UP000219612"/>
    </source>
</evidence>
<dbReference type="PRINTS" id="PR00080">
    <property type="entry name" value="SDRFAMILY"/>
</dbReference>
<dbReference type="NCBIfam" id="NF005065">
    <property type="entry name" value="PRK06482.1"/>
    <property type="match status" value="1"/>
</dbReference>
<dbReference type="InterPro" id="IPR051911">
    <property type="entry name" value="SDR_oxidoreductase"/>
</dbReference>
<dbReference type="OrthoDB" id="3178062at2"/>
<comment type="similarity">
    <text evidence="1 3">Belongs to the short-chain dehydrogenases/reductases (SDR) family.</text>
</comment>
<dbReference type="Proteomes" id="UP000219612">
    <property type="component" value="Unassembled WGS sequence"/>
</dbReference>
<sequence length="265" mass="27451">MTTWLITGINSGIGREMATQLLDRGDRVAGTIRRTGSVDDLVEAYQGRLWTFDLDVTDLGAVRKVVNAAFAELGRIDVVVSNAGYGLFGAAEEVSDEQGQHQIATNLLGSIQVIRAALPHLRRQGGGRIIQMSSVAGLAAHPGASLYHAGKWGIEGFVEALAGEVAPFGIGVTLVEPGGARTAFAGSSLRLGEPMSAYDGTPAAFVRAVAAGNVPLPGDPAEIAARVVASAGQNPAPLRLVLGRDSYEGATNALRARLAQISADN</sequence>
<dbReference type="PANTHER" id="PTHR43976:SF16">
    <property type="entry name" value="SHORT-CHAIN DEHYDROGENASE_REDUCTASE FAMILY PROTEIN"/>
    <property type="match status" value="1"/>
</dbReference>
<dbReference type="SUPFAM" id="SSF51735">
    <property type="entry name" value="NAD(P)-binding Rossmann-fold domains"/>
    <property type="match status" value="1"/>
</dbReference>
<name>A0A285JCB5_9ACTN</name>
<dbReference type="GO" id="GO:0016491">
    <property type="term" value="F:oxidoreductase activity"/>
    <property type="evidence" value="ECO:0007669"/>
    <property type="project" value="UniProtKB-KW"/>
</dbReference>
<keyword evidence="2" id="KW-0560">Oxidoreductase</keyword>
<dbReference type="PANTHER" id="PTHR43976">
    <property type="entry name" value="SHORT CHAIN DEHYDROGENASE"/>
    <property type="match status" value="1"/>
</dbReference>
<dbReference type="RefSeq" id="WP_097325181.1">
    <property type="nucleotide sequence ID" value="NZ_OBDY01000018.1"/>
</dbReference>
<protein>
    <submittedName>
        <fullName evidence="4">Short-chain dehydrogenase</fullName>
    </submittedName>
</protein>